<dbReference type="PRINTS" id="PR00299">
    <property type="entry name" value="ACRYSTALLIN"/>
</dbReference>
<dbReference type="PANTHER" id="PTHR45640:SF7">
    <property type="entry name" value="HEAT SHOCK PROTEIN BETA-1"/>
    <property type="match status" value="1"/>
</dbReference>
<dbReference type="GO" id="GO:0042026">
    <property type="term" value="P:protein refolding"/>
    <property type="evidence" value="ECO:0007669"/>
    <property type="project" value="TreeGrafter"/>
</dbReference>
<dbReference type="RefSeq" id="XP_012673923.2">
    <property type="nucleotide sequence ID" value="XM_012818469.2"/>
</dbReference>
<dbReference type="InterPro" id="IPR001436">
    <property type="entry name" value="Alpha-crystallin/sHSP_animal"/>
</dbReference>
<dbReference type="SUPFAM" id="SSF49764">
    <property type="entry name" value="HSP20-like chaperones"/>
    <property type="match status" value="1"/>
</dbReference>
<protein>
    <submittedName>
        <fullName evidence="5">Heat shock protein beta-1-like</fullName>
    </submittedName>
</protein>
<dbReference type="GeneID" id="105892226"/>
<dbReference type="KEGG" id="char:105892226"/>
<proteinExistence type="inferred from homology"/>
<dbReference type="OrthoDB" id="1431247at2759"/>
<dbReference type="AlphaFoldDB" id="A0A6P3VK16"/>
<dbReference type="GO" id="GO:0005634">
    <property type="term" value="C:nucleus"/>
    <property type="evidence" value="ECO:0007669"/>
    <property type="project" value="TreeGrafter"/>
</dbReference>
<dbReference type="Gene3D" id="2.60.40.790">
    <property type="match status" value="1"/>
</dbReference>
<sequence>MDEENKMMQRPLFQRGDPFHDWEMPSRLFNREIEFPAFLDERDVNWLDWARKRLAATSWPGYTHVPVISPLGSQASPRAHSQVTEGTSEVRFGQGSWKLSMDVNQFTPEDITARTKEGYLEITGKHEERQDAHGLVSRSFTRKYRMPAEVDTEHIGCSLSADGVLSVEAPLPASGTRRTEEIVIPIQIQQQQ</sequence>
<dbReference type="GO" id="GO:0051082">
    <property type="term" value="F:unfolded protein binding"/>
    <property type="evidence" value="ECO:0007669"/>
    <property type="project" value="TreeGrafter"/>
</dbReference>
<dbReference type="Proteomes" id="UP000515152">
    <property type="component" value="Chromosome 12"/>
</dbReference>
<dbReference type="GO" id="GO:0009408">
    <property type="term" value="P:response to heat"/>
    <property type="evidence" value="ECO:0007669"/>
    <property type="project" value="TreeGrafter"/>
</dbReference>
<dbReference type="InterPro" id="IPR002068">
    <property type="entry name" value="A-crystallin/Hsp20_dom"/>
</dbReference>
<accession>A0A6P3VK16</accession>
<dbReference type="GO" id="GO:0005737">
    <property type="term" value="C:cytoplasm"/>
    <property type="evidence" value="ECO:0007669"/>
    <property type="project" value="TreeGrafter"/>
</dbReference>
<evidence type="ECO:0000313" key="4">
    <source>
        <dbReference type="Proteomes" id="UP000515152"/>
    </source>
</evidence>
<comment type="similarity">
    <text evidence="1 2">Belongs to the small heat shock protein (HSP20) family.</text>
</comment>
<dbReference type="Pfam" id="PF00011">
    <property type="entry name" value="HSP20"/>
    <property type="match status" value="1"/>
</dbReference>
<name>A0A6P3VK16_CLUHA</name>
<evidence type="ECO:0000256" key="1">
    <source>
        <dbReference type="PROSITE-ProRule" id="PRU00285"/>
    </source>
</evidence>
<dbReference type="PROSITE" id="PS01031">
    <property type="entry name" value="SHSP"/>
    <property type="match status" value="1"/>
</dbReference>
<dbReference type="InterPro" id="IPR008978">
    <property type="entry name" value="HSP20-like_chaperone"/>
</dbReference>
<feature type="domain" description="SHSP" evidence="3">
    <location>
        <begin position="78"/>
        <end position="189"/>
    </location>
</feature>
<gene>
    <name evidence="5" type="primary">LOC105892226</name>
</gene>
<dbReference type="GO" id="GO:0043066">
    <property type="term" value="P:negative regulation of apoptotic process"/>
    <property type="evidence" value="ECO:0007669"/>
    <property type="project" value="TreeGrafter"/>
</dbReference>
<evidence type="ECO:0000256" key="2">
    <source>
        <dbReference type="RuleBase" id="RU003616"/>
    </source>
</evidence>
<keyword evidence="4" id="KW-1185">Reference proteome</keyword>
<dbReference type="PANTHER" id="PTHR45640">
    <property type="entry name" value="HEAT SHOCK PROTEIN HSP-12.2-RELATED"/>
    <property type="match status" value="1"/>
</dbReference>
<organism evidence="4 5">
    <name type="scientific">Clupea harengus</name>
    <name type="common">Atlantic herring</name>
    <dbReference type="NCBI Taxonomy" id="7950"/>
    <lineage>
        <taxon>Eukaryota</taxon>
        <taxon>Metazoa</taxon>
        <taxon>Chordata</taxon>
        <taxon>Craniata</taxon>
        <taxon>Vertebrata</taxon>
        <taxon>Euteleostomi</taxon>
        <taxon>Actinopterygii</taxon>
        <taxon>Neopterygii</taxon>
        <taxon>Teleostei</taxon>
        <taxon>Clupei</taxon>
        <taxon>Clupeiformes</taxon>
        <taxon>Clupeoidei</taxon>
        <taxon>Clupeidae</taxon>
        <taxon>Clupea</taxon>
    </lineage>
</organism>
<evidence type="ECO:0000313" key="5">
    <source>
        <dbReference type="RefSeq" id="XP_012673923.2"/>
    </source>
</evidence>
<evidence type="ECO:0000259" key="3">
    <source>
        <dbReference type="PROSITE" id="PS01031"/>
    </source>
</evidence>
<reference evidence="5" key="1">
    <citation type="submission" date="2025-08" db="UniProtKB">
        <authorList>
            <consortium name="RefSeq"/>
        </authorList>
    </citation>
    <scope>IDENTIFICATION</scope>
</reference>